<dbReference type="PANTHER" id="PTHR11567:SF25">
    <property type="entry name" value="PROTEIN FRA10AC1"/>
    <property type="match status" value="1"/>
</dbReference>
<comment type="caution">
    <text evidence="2">The sequence shown here is derived from an EMBL/GenBank/DDBJ whole genome shotgun (WGS) entry which is preliminary data.</text>
</comment>
<evidence type="ECO:0008006" key="4">
    <source>
        <dbReference type="Google" id="ProtNLM"/>
    </source>
</evidence>
<dbReference type="InterPro" id="IPR019129">
    <property type="entry name" value="Folate-sensitive_fs_Fra10Ac1"/>
</dbReference>
<dbReference type="InterPro" id="IPR050645">
    <property type="entry name" value="Histidine_acid_phosphatase"/>
</dbReference>
<dbReference type="PANTHER" id="PTHR11567">
    <property type="entry name" value="ACID PHOSPHATASE-RELATED"/>
    <property type="match status" value="1"/>
</dbReference>
<feature type="compositionally biased region" description="Acidic residues" evidence="1">
    <location>
        <begin position="217"/>
        <end position="227"/>
    </location>
</feature>
<gene>
    <name evidence="2" type="ORF">GOP47_0000625</name>
</gene>
<organism evidence="2 3">
    <name type="scientific">Adiantum capillus-veneris</name>
    <name type="common">Maidenhair fern</name>
    <dbReference type="NCBI Taxonomy" id="13818"/>
    <lineage>
        <taxon>Eukaryota</taxon>
        <taxon>Viridiplantae</taxon>
        <taxon>Streptophyta</taxon>
        <taxon>Embryophyta</taxon>
        <taxon>Tracheophyta</taxon>
        <taxon>Polypodiopsida</taxon>
        <taxon>Polypodiidae</taxon>
        <taxon>Polypodiales</taxon>
        <taxon>Pteridineae</taxon>
        <taxon>Pteridaceae</taxon>
        <taxon>Vittarioideae</taxon>
        <taxon>Adiantum</taxon>
    </lineage>
</organism>
<dbReference type="Proteomes" id="UP000886520">
    <property type="component" value="Chromosome 1"/>
</dbReference>
<evidence type="ECO:0000313" key="2">
    <source>
        <dbReference type="EMBL" id="KAI5084456.1"/>
    </source>
</evidence>
<feature type="compositionally biased region" description="Polar residues" evidence="1">
    <location>
        <begin position="235"/>
        <end position="254"/>
    </location>
</feature>
<reference evidence="2" key="1">
    <citation type="submission" date="2021-01" db="EMBL/GenBank/DDBJ databases">
        <title>Adiantum capillus-veneris genome.</title>
        <authorList>
            <person name="Fang Y."/>
            <person name="Liao Q."/>
        </authorList>
    </citation>
    <scope>NUCLEOTIDE SEQUENCE</scope>
    <source>
        <strain evidence="2">H3</strain>
        <tissue evidence="2">Leaf</tissue>
    </source>
</reference>
<dbReference type="AlphaFoldDB" id="A0A9D4VF33"/>
<protein>
    <recommendedName>
        <fullName evidence="4">Protein FRA10AC1</fullName>
    </recommendedName>
</protein>
<evidence type="ECO:0000256" key="1">
    <source>
        <dbReference type="SAM" id="MobiDB-lite"/>
    </source>
</evidence>
<proteinExistence type="predicted"/>
<name>A0A9D4VF33_ADICA</name>
<feature type="region of interest" description="Disordered" evidence="1">
    <location>
        <begin position="178"/>
        <end position="268"/>
    </location>
</feature>
<sequence length="268" mass="31652">MASFSALRSQVFDREERKRHYTDHLMGLNAYDRHKKFMNDYVLHYSKPTTVVEQRRPIKTDQDTLRETYRFIRTKDDDSDSSWEQRLAKRYYDKLFKEYCIADMAHYKDGKIGMRWRAEKEVVSGKGQFVCGNRKCDAKDDLSSYEVNFTYREVEENKQALVKLRLCPGCGEKLNYRRDRDRERLKQQRDKEKKRLKAEERPCKHGKRKKNRRTEDAEQMSESEVDTCEPVHSAGCSSLSPSATAGDGVTQSTSQEEEDDKYFKGMFP</sequence>
<dbReference type="OrthoDB" id="197967at2759"/>
<keyword evidence="3" id="KW-1185">Reference proteome</keyword>
<accession>A0A9D4VF33</accession>
<feature type="compositionally biased region" description="Basic and acidic residues" evidence="1">
    <location>
        <begin position="178"/>
        <end position="203"/>
    </location>
</feature>
<dbReference type="Pfam" id="PF09725">
    <property type="entry name" value="Fra10Ac1"/>
    <property type="match status" value="1"/>
</dbReference>
<evidence type="ECO:0000313" key="3">
    <source>
        <dbReference type="Proteomes" id="UP000886520"/>
    </source>
</evidence>
<dbReference type="EMBL" id="JABFUD020000001">
    <property type="protein sequence ID" value="KAI5084456.1"/>
    <property type="molecule type" value="Genomic_DNA"/>
</dbReference>
<dbReference type="GO" id="GO:0016791">
    <property type="term" value="F:phosphatase activity"/>
    <property type="evidence" value="ECO:0007669"/>
    <property type="project" value="TreeGrafter"/>
</dbReference>